<organism evidence="2 3">
    <name type="scientific">Avrilella dinanensis</name>
    <dbReference type="NCBI Taxonomy" id="2008672"/>
    <lineage>
        <taxon>Bacteria</taxon>
        <taxon>Pseudomonadati</taxon>
        <taxon>Bacteroidota</taxon>
        <taxon>Flavobacteriia</taxon>
        <taxon>Flavobacteriales</taxon>
        <taxon>Flavobacteriaceae</taxon>
        <taxon>Avrilella</taxon>
    </lineage>
</organism>
<protein>
    <submittedName>
        <fullName evidence="2">Uncharacterized protein</fullName>
    </submittedName>
</protein>
<name>A0A2M9R7F0_9FLAO</name>
<comment type="caution">
    <text evidence="2">The sequence shown here is derived from an EMBL/GenBank/DDBJ whole genome shotgun (WGS) entry which is preliminary data.</text>
</comment>
<dbReference type="OrthoDB" id="1364787at2"/>
<dbReference type="RefSeq" id="WP_100678182.1">
    <property type="nucleotide sequence ID" value="NZ_JAJUJS010000002.1"/>
</dbReference>
<evidence type="ECO:0000256" key="1">
    <source>
        <dbReference type="SAM" id="Phobius"/>
    </source>
</evidence>
<evidence type="ECO:0000313" key="2">
    <source>
        <dbReference type="EMBL" id="PJR04623.1"/>
    </source>
</evidence>
<reference evidence="2 3" key="1">
    <citation type="submission" date="2017-06" db="EMBL/GenBank/DDBJ databases">
        <title>Description of Avrilella dinanensis gen. nov. sp. nov.</title>
        <authorList>
            <person name="Leyer C."/>
            <person name="Sassi M."/>
            <person name="Minet J."/>
            <person name="Kayal S."/>
            <person name="Cattoir V."/>
        </authorList>
    </citation>
    <scope>NUCLEOTIDE SEQUENCE [LARGE SCALE GENOMIC DNA]</scope>
    <source>
        <strain evidence="2 3">UR159</strain>
    </source>
</reference>
<keyword evidence="1" id="KW-0812">Transmembrane</keyword>
<dbReference type="AlphaFoldDB" id="A0A2M9R7F0"/>
<keyword evidence="1" id="KW-0472">Membrane</keyword>
<keyword evidence="3" id="KW-1185">Reference proteome</keyword>
<gene>
    <name evidence="2" type="ORF">CDL10_08790</name>
</gene>
<feature type="transmembrane region" description="Helical" evidence="1">
    <location>
        <begin position="7"/>
        <end position="28"/>
    </location>
</feature>
<proteinExistence type="predicted"/>
<feature type="transmembrane region" description="Helical" evidence="1">
    <location>
        <begin position="34"/>
        <end position="52"/>
    </location>
</feature>
<sequence length="64" mass="7403">MKEKTALFIACLIIGFGFGAILYFMDLVKNTKDFFSYSITFGISMFLFELFVRPAIDKAFKKEK</sequence>
<dbReference type="Proteomes" id="UP000231960">
    <property type="component" value="Unassembled WGS sequence"/>
</dbReference>
<accession>A0A2M9R7F0</accession>
<evidence type="ECO:0000313" key="3">
    <source>
        <dbReference type="Proteomes" id="UP000231960"/>
    </source>
</evidence>
<dbReference type="EMBL" id="NIPO01000001">
    <property type="protein sequence ID" value="PJR04623.1"/>
    <property type="molecule type" value="Genomic_DNA"/>
</dbReference>
<keyword evidence="1" id="KW-1133">Transmembrane helix</keyword>